<dbReference type="STRING" id="869212.Turpa_3091"/>
<dbReference type="AlphaFoldDB" id="I4B8X3"/>
<keyword evidence="3" id="KW-1185">Reference proteome</keyword>
<protein>
    <submittedName>
        <fullName evidence="2">Uncharacterized protein</fullName>
    </submittedName>
</protein>
<dbReference type="HOGENOM" id="CLU_2276236_0_0_12"/>
<evidence type="ECO:0000256" key="1">
    <source>
        <dbReference type="SAM" id="MobiDB-lite"/>
    </source>
</evidence>
<gene>
    <name evidence="2" type="ordered locus">Turpa_3091</name>
</gene>
<dbReference type="KEGG" id="tpx:Turpa_3091"/>
<evidence type="ECO:0000313" key="3">
    <source>
        <dbReference type="Proteomes" id="UP000006048"/>
    </source>
</evidence>
<organism evidence="2 3">
    <name type="scientific">Turneriella parva (strain ATCC BAA-1111 / DSM 21527 / NCTC 11395 / H)</name>
    <name type="common">Leptospira parva</name>
    <dbReference type="NCBI Taxonomy" id="869212"/>
    <lineage>
        <taxon>Bacteria</taxon>
        <taxon>Pseudomonadati</taxon>
        <taxon>Spirochaetota</taxon>
        <taxon>Spirochaetia</taxon>
        <taxon>Leptospirales</taxon>
        <taxon>Leptospiraceae</taxon>
        <taxon>Turneriella</taxon>
    </lineage>
</organism>
<reference evidence="2 3" key="1">
    <citation type="submission" date="2012-06" db="EMBL/GenBank/DDBJ databases">
        <title>The complete chromosome of genome of Turneriella parva DSM 21527.</title>
        <authorList>
            <consortium name="US DOE Joint Genome Institute (JGI-PGF)"/>
            <person name="Lucas S."/>
            <person name="Han J."/>
            <person name="Lapidus A."/>
            <person name="Bruce D."/>
            <person name="Goodwin L."/>
            <person name="Pitluck S."/>
            <person name="Peters L."/>
            <person name="Kyrpides N."/>
            <person name="Mavromatis K."/>
            <person name="Ivanova N."/>
            <person name="Mikhailova N."/>
            <person name="Chertkov O."/>
            <person name="Detter J.C."/>
            <person name="Tapia R."/>
            <person name="Han C."/>
            <person name="Land M."/>
            <person name="Hauser L."/>
            <person name="Markowitz V."/>
            <person name="Cheng J.-F."/>
            <person name="Hugenholtz P."/>
            <person name="Woyke T."/>
            <person name="Wu D."/>
            <person name="Gronow S."/>
            <person name="Wellnitz S."/>
            <person name="Brambilla E."/>
            <person name="Klenk H.-P."/>
            <person name="Eisen J.A."/>
        </authorList>
    </citation>
    <scope>NUCLEOTIDE SEQUENCE [LARGE SCALE GENOMIC DNA]</scope>
    <source>
        <strain evidence="3">ATCC BAA-1111 / DSM 21527 / NCTC 11395 / H</strain>
    </source>
</reference>
<evidence type="ECO:0000313" key="2">
    <source>
        <dbReference type="EMBL" id="AFM13730.1"/>
    </source>
</evidence>
<dbReference type="EMBL" id="CP002959">
    <property type="protein sequence ID" value="AFM13730.1"/>
    <property type="molecule type" value="Genomic_DNA"/>
</dbReference>
<feature type="region of interest" description="Disordered" evidence="1">
    <location>
        <begin position="77"/>
        <end position="102"/>
    </location>
</feature>
<dbReference type="RefSeq" id="WP_014804231.1">
    <property type="nucleotide sequence ID" value="NC_018020.1"/>
</dbReference>
<sequence>MGFFSAIKRFFTGSDDPAELADEVECFADRFENSGDEENAALARDYAKRIRRTADAREAKRLYNEFRLAIRDEDDSHTHRANERYHDRHHDHDRDDSWSDDS</sequence>
<proteinExistence type="predicted"/>
<dbReference type="Proteomes" id="UP000006048">
    <property type="component" value="Chromosome"/>
</dbReference>
<name>I4B8X3_TURPD</name>
<accession>I4B8X3</accession>